<dbReference type="RefSeq" id="WP_158349621.1">
    <property type="nucleotide sequence ID" value="NZ_CP032996.1"/>
</dbReference>
<keyword evidence="2" id="KW-1185">Reference proteome</keyword>
<dbReference type="PANTHER" id="PTHR37526">
    <property type="entry name" value="PROTEIN TUSB"/>
    <property type="match status" value="1"/>
</dbReference>
<dbReference type="NCBIfam" id="NF010035">
    <property type="entry name" value="PRK13510.1"/>
    <property type="match status" value="1"/>
</dbReference>
<evidence type="ECO:0000313" key="1">
    <source>
        <dbReference type="EMBL" id="QCI27342.1"/>
    </source>
</evidence>
<protein>
    <submittedName>
        <fullName evidence="1">Sulfurtransferase complex subunit TusB</fullName>
    </submittedName>
</protein>
<keyword evidence="1" id="KW-0808">Transferase</keyword>
<reference evidence="1 2" key="1">
    <citation type="submission" date="2018-10" db="EMBL/GenBank/DDBJ databases">
        <title>Comparative functional genomics of the obligate endosymbiont Buchnera aphidicola.</title>
        <authorList>
            <person name="Chong R.A."/>
        </authorList>
    </citation>
    <scope>NUCLEOTIDE SEQUENCE [LARGE SCALE GENOMIC DNA]</scope>
    <source>
        <strain evidence="1 2">Tma</strain>
    </source>
</reference>
<dbReference type="InterPro" id="IPR027396">
    <property type="entry name" value="DsrEFH-like"/>
</dbReference>
<accession>A0A4D6YDZ7</accession>
<organism evidence="1 2">
    <name type="scientific">Buchnera aphidicola</name>
    <name type="common">Therioaphis trifolii</name>
    <dbReference type="NCBI Taxonomy" id="1241884"/>
    <lineage>
        <taxon>Bacteria</taxon>
        <taxon>Pseudomonadati</taxon>
        <taxon>Pseudomonadota</taxon>
        <taxon>Gammaproteobacteria</taxon>
        <taxon>Enterobacterales</taxon>
        <taxon>Erwiniaceae</taxon>
        <taxon>Buchnera</taxon>
    </lineage>
</organism>
<proteinExistence type="predicted"/>
<dbReference type="AlphaFoldDB" id="A0A4D6YDZ7"/>
<dbReference type="NCBIfam" id="TIGR03011">
    <property type="entry name" value="sulf_tusB_dsrH"/>
    <property type="match status" value="1"/>
</dbReference>
<sequence>MLHILSNSPFKIDISVMFNMLSSQDGLIALQDGVLIALNNNFFISDLIKYSKNIYVLQEDVLIRGISDNISSKIKLINYCEFVTLTEKYNKFINW</sequence>
<gene>
    <name evidence="1" type="primary">tusB</name>
    <name evidence="1" type="ORF">D9V81_01850</name>
</gene>
<dbReference type="SUPFAM" id="SSF75169">
    <property type="entry name" value="DsrEFH-like"/>
    <property type="match status" value="1"/>
</dbReference>
<dbReference type="Proteomes" id="UP000298603">
    <property type="component" value="Chromosome"/>
</dbReference>
<dbReference type="GO" id="GO:1990228">
    <property type="term" value="C:sulfurtransferase complex"/>
    <property type="evidence" value="ECO:0007669"/>
    <property type="project" value="TreeGrafter"/>
</dbReference>
<name>A0A4D6YDZ7_9GAMM</name>
<dbReference type="GO" id="GO:0002143">
    <property type="term" value="P:tRNA wobble position uridine thiolation"/>
    <property type="evidence" value="ECO:0007669"/>
    <property type="project" value="InterPro"/>
</dbReference>
<evidence type="ECO:0000313" key="2">
    <source>
        <dbReference type="Proteomes" id="UP000298603"/>
    </source>
</evidence>
<dbReference type="Pfam" id="PF04077">
    <property type="entry name" value="DsrH"/>
    <property type="match status" value="1"/>
</dbReference>
<dbReference type="Gene3D" id="3.40.1260.10">
    <property type="entry name" value="DsrEFH-like"/>
    <property type="match status" value="1"/>
</dbReference>
<dbReference type="InterPro" id="IPR007215">
    <property type="entry name" value="Sulphur_relay_TusB/DsrH"/>
</dbReference>
<dbReference type="EMBL" id="CP032996">
    <property type="protein sequence ID" value="QCI27342.1"/>
    <property type="molecule type" value="Genomic_DNA"/>
</dbReference>
<dbReference type="GO" id="GO:0016740">
    <property type="term" value="F:transferase activity"/>
    <property type="evidence" value="ECO:0007669"/>
    <property type="project" value="UniProtKB-KW"/>
</dbReference>
<dbReference type="OrthoDB" id="9795117at2"/>
<dbReference type="PANTHER" id="PTHR37526:SF1">
    <property type="entry name" value="PROTEIN TUSB"/>
    <property type="match status" value="1"/>
</dbReference>